<name>A0A9W8YYN1_9PEZI</name>
<evidence type="ECO:0000313" key="1">
    <source>
        <dbReference type="EMBL" id="KAJ4393155.1"/>
    </source>
</evidence>
<organism evidence="1 2">
    <name type="scientific">Gnomoniopsis smithogilvyi</name>
    <dbReference type="NCBI Taxonomy" id="1191159"/>
    <lineage>
        <taxon>Eukaryota</taxon>
        <taxon>Fungi</taxon>
        <taxon>Dikarya</taxon>
        <taxon>Ascomycota</taxon>
        <taxon>Pezizomycotina</taxon>
        <taxon>Sordariomycetes</taxon>
        <taxon>Sordariomycetidae</taxon>
        <taxon>Diaporthales</taxon>
        <taxon>Gnomoniaceae</taxon>
        <taxon>Gnomoniopsis</taxon>
    </lineage>
</organism>
<reference evidence="1" key="1">
    <citation type="submission" date="2022-10" db="EMBL/GenBank/DDBJ databases">
        <title>Tapping the CABI collections for fungal endophytes: first genome assemblies for Collariella, Neodidymelliopsis, Ascochyta clinopodiicola, Didymella pomorum, Didymosphaeria variabile, Neocosmospora piperis and Neocucurbitaria cava.</title>
        <authorList>
            <person name="Hill R."/>
        </authorList>
    </citation>
    <scope>NUCLEOTIDE SEQUENCE</scope>
    <source>
        <strain evidence="1">IMI 355082</strain>
    </source>
</reference>
<accession>A0A9W8YYN1</accession>
<evidence type="ECO:0000313" key="2">
    <source>
        <dbReference type="Proteomes" id="UP001140453"/>
    </source>
</evidence>
<dbReference type="AlphaFoldDB" id="A0A9W8YYN1"/>
<keyword evidence="2" id="KW-1185">Reference proteome</keyword>
<comment type="caution">
    <text evidence="1">The sequence shown here is derived from an EMBL/GenBank/DDBJ whole genome shotgun (WGS) entry which is preliminary data.</text>
</comment>
<gene>
    <name evidence="1" type="ORF">N0V93_002362</name>
</gene>
<proteinExistence type="predicted"/>
<protein>
    <submittedName>
        <fullName evidence="1">Uncharacterized protein</fullName>
    </submittedName>
</protein>
<dbReference type="EMBL" id="JAPEVB010000002">
    <property type="protein sequence ID" value="KAJ4393155.1"/>
    <property type="molecule type" value="Genomic_DNA"/>
</dbReference>
<dbReference type="Proteomes" id="UP001140453">
    <property type="component" value="Unassembled WGS sequence"/>
</dbReference>
<sequence length="72" mass="7655">MAVSGSAGTSTLAAAGRNPGHEVVLFRVSLYSFKSRCERTGYWAYELDASSVRAATIEQPEIGDEDTAISAE</sequence>